<accession>A0ABT6M9A0</accession>
<dbReference type="RefSeq" id="WP_280759826.1">
    <property type="nucleotide sequence ID" value="NZ_JARXVC010000003.1"/>
</dbReference>
<evidence type="ECO:0000256" key="1">
    <source>
        <dbReference type="SAM" id="Phobius"/>
    </source>
</evidence>
<keyword evidence="1" id="KW-1133">Transmembrane helix</keyword>
<feature type="transmembrane region" description="Helical" evidence="1">
    <location>
        <begin position="55"/>
        <end position="76"/>
    </location>
</feature>
<name>A0ABT6M9A0_9NOCA</name>
<organism evidence="2 3">
    <name type="scientific">Prescottella agglutinans</name>
    <dbReference type="NCBI Taxonomy" id="1644129"/>
    <lineage>
        <taxon>Bacteria</taxon>
        <taxon>Bacillati</taxon>
        <taxon>Actinomycetota</taxon>
        <taxon>Actinomycetes</taxon>
        <taxon>Mycobacteriales</taxon>
        <taxon>Nocardiaceae</taxon>
        <taxon>Prescottella</taxon>
    </lineage>
</organism>
<evidence type="ECO:0000313" key="3">
    <source>
        <dbReference type="Proteomes" id="UP001160334"/>
    </source>
</evidence>
<keyword evidence="1" id="KW-0812">Transmembrane</keyword>
<sequence>MSQRQEHRQLTHQHYKLGEFDSVPCPRSRIRAILARCNEYGKQEDDRSMKTSHRFASAAAAGLMGAAMFVVAPGVASAADPCQLGWSNAGPRTCATTDVAMAPVWTLGNGICAGMLAASGTAFDGPLWEYSAARGAVHSIELRISQGFSPLGEWASTTLACDATAIIDWQNLDTGQSGTVSRYIPASNTSTRPMFVHVGTGPGRVRLTMRTDHPSIPVSTDVFVP</sequence>
<comment type="caution">
    <text evidence="2">The sequence shown here is derived from an EMBL/GenBank/DDBJ whole genome shotgun (WGS) entry which is preliminary data.</text>
</comment>
<keyword evidence="3" id="KW-1185">Reference proteome</keyword>
<keyword evidence="1" id="KW-0472">Membrane</keyword>
<gene>
    <name evidence="2" type="ORF">M2280_001711</name>
</gene>
<dbReference type="EMBL" id="JARXVC010000003">
    <property type="protein sequence ID" value="MDH6280499.1"/>
    <property type="molecule type" value="Genomic_DNA"/>
</dbReference>
<reference evidence="2 3" key="1">
    <citation type="submission" date="2023-04" db="EMBL/GenBank/DDBJ databases">
        <title>Forest soil microbial communities from Buena Vista Peninsula, Colon Province, Panama.</title>
        <authorList>
            <person name="Bouskill N."/>
        </authorList>
    </citation>
    <scope>NUCLEOTIDE SEQUENCE [LARGE SCALE GENOMIC DNA]</scope>
    <source>
        <strain evidence="2 3">CFH S0262</strain>
    </source>
</reference>
<dbReference type="Proteomes" id="UP001160334">
    <property type="component" value="Unassembled WGS sequence"/>
</dbReference>
<proteinExistence type="predicted"/>
<protein>
    <submittedName>
        <fullName evidence="2">Uncharacterized protein</fullName>
    </submittedName>
</protein>
<evidence type="ECO:0000313" key="2">
    <source>
        <dbReference type="EMBL" id="MDH6280499.1"/>
    </source>
</evidence>